<protein>
    <submittedName>
        <fullName evidence="1">Uncharacterized protein</fullName>
    </submittedName>
</protein>
<evidence type="ECO:0000313" key="2">
    <source>
        <dbReference type="Proteomes" id="UP001732700"/>
    </source>
</evidence>
<dbReference type="EnsemblPlants" id="AVESA.00010b.r2.6DG1183180.1">
    <property type="protein sequence ID" value="AVESA.00010b.r2.6DG1183180.1.CDS.1"/>
    <property type="gene ID" value="AVESA.00010b.r2.6DG1183180"/>
</dbReference>
<reference evidence="1" key="2">
    <citation type="submission" date="2025-09" db="UniProtKB">
        <authorList>
            <consortium name="EnsemblPlants"/>
        </authorList>
    </citation>
    <scope>IDENTIFICATION</scope>
</reference>
<accession>A0ACD5ZKU8</accession>
<keyword evidence="2" id="KW-1185">Reference proteome</keyword>
<reference evidence="1" key="1">
    <citation type="submission" date="2021-05" db="EMBL/GenBank/DDBJ databases">
        <authorList>
            <person name="Scholz U."/>
            <person name="Mascher M."/>
            <person name="Fiebig A."/>
        </authorList>
    </citation>
    <scope>NUCLEOTIDE SEQUENCE [LARGE SCALE GENOMIC DNA]</scope>
</reference>
<organism evidence="1 2">
    <name type="scientific">Avena sativa</name>
    <name type="common">Oat</name>
    <dbReference type="NCBI Taxonomy" id="4498"/>
    <lineage>
        <taxon>Eukaryota</taxon>
        <taxon>Viridiplantae</taxon>
        <taxon>Streptophyta</taxon>
        <taxon>Embryophyta</taxon>
        <taxon>Tracheophyta</taxon>
        <taxon>Spermatophyta</taxon>
        <taxon>Magnoliopsida</taxon>
        <taxon>Liliopsida</taxon>
        <taxon>Poales</taxon>
        <taxon>Poaceae</taxon>
        <taxon>BOP clade</taxon>
        <taxon>Pooideae</taxon>
        <taxon>Poodae</taxon>
        <taxon>Poeae</taxon>
        <taxon>Poeae Chloroplast Group 1 (Aveneae type)</taxon>
        <taxon>Aveninae</taxon>
        <taxon>Avena</taxon>
    </lineage>
</organism>
<name>A0ACD5ZKU8_AVESA</name>
<proteinExistence type="predicted"/>
<evidence type="ECO:0000313" key="1">
    <source>
        <dbReference type="EnsemblPlants" id="AVESA.00010b.r2.6DG1183180.1.CDS.1"/>
    </source>
</evidence>
<dbReference type="Proteomes" id="UP001732700">
    <property type="component" value="Chromosome 6D"/>
</dbReference>
<sequence>MAPNGEATAAVASMAPLLTTIIGNLGSAWQRTPSWQELHSHTAEMELLPSTGSIQEVEDAKCECCGMSEECTLAYISKVRQKFSGRWVCGLCAEAVAEEAWKSGHGIEAALMAHMSVCRRFNGFGRTHPALFQADAVKGILRKLSGPGSPPKSNSRREAMAEKVAPPAA</sequence>